<dbReference type="PANTHER" id="PTHR30579:SF7">
    <property type="entry name" value="HTH-TYPE TRANSCRIPTIONAL REGULATOR LRHA-RELATED"/>
    <property type="match status" value="1"/>
</dbReference>
<feature type="domain" description="HTH lysR-type" evidence="5">
    <location>
        <begin position="4"/>
        <end position="61"/>
    </location>
</feature>
<dbReference type="FunFam" id="1.10.10.10:FF:000001">
    <property type="entry name" value="LysR family transcriptional regulator"/>
    <property type="match status" value="1"/>
</dbReference>
<sequence length="283" mass="30943">MRNLDVTVLRSFVAVAQTGGVTRAAGFLNLTQSAVSMQLKRLEELLGLELLDRSARQIGLTAAGEQLLGYARRMVDLNDEAFARLTHEEFSGEISLGVPYDIVYPVVPRVLQRFALEMPRVRVNLVTGNTKSLKDEFSRGAVDLILTTESEVDIGGETLTEIALRWIGAPGGQAWRQRPLNLAQARVCAFRAGVVDRLDAAEIDWISTVETDSDRTVEATVSADLAVTALLEGTAPKVLIELPPGCDLPDLGSYKINLYCNRRNGQTPVDVLAEMIEQGYDTL</sequence>
<dbReference type="Pfam" id="PF00126">
    <property type="entry name" value="HTH_1"/>
    <property type="match status" value="1"/>
</dbReference>
<dbReference type="PANTHER" id="PTHR30579">
    <property type="entry name" value="TRANSCRIPTIONAL REGULATOR"/>
    <property type="match status" value="1"/>
</dbReference>
<dbReference type="InterPro" id="IPR036388">
    <property type="entry name" value="WH-like_DNA-bd_sf"/>
</dbReference>
<reference evidence="6 7" key="1">
    <citation type="submission" date="2016-10" db="EMBL/GenBank/DDBJ databases">
        <authorList>
            <person name="Varghese N."/>
            <person name="Submissions S."/>
        </authorList>
    </citation>
    <scope>NUCLEOTIDE SEQUENCE [LARGE SCALE GENOMIC DNA]</scope>
    <source>
        <strain evidence="6 7">FF3</strain>
    </source>
</reference>
<dbReference type="InterPro" id="IPR000847">
    <property type="entry name" value="LysR_HTH_N"/>
</dbReference>
<evidence type="ECO:0000256" key="4">
    <source>
        <dbReference type="ARBA" id="ARBA00023163"/>
    </source>
</evidence>
<gene>
    <name evidence="6" type="ORF">SAMN04487940_101419</name>
</gene>
<dbReference type="Pfam" id="PF03466">
    <property type="entry name" value="LysR_substrate"/>
    <property type="match status" value="1"/>
</dbReference>
<dbReference type="Proteomes" id="UP000182932">
    <property type="component" value="Unassembled WGS sequence"/>
</dbReference>
<dbReference type="InterPro" id="IPR050176">
    <property type="entry name" value="LTTR"/>
</dbReference>
<dbReference type="PROSITE" id="PS50931">
    <property type="entry name" value="HTH_LYSR"/>
    <property type="match status" value="1"/>
</dbReference>
<keyword evidence="2" id="KW-0805">Transcription regulation</keyword>
<comment type="caution">
    <text evidence="6">The sequence shown here is derived from an EMBL/GenBank/DDBJ whole genome shotgun (WGS) entry which is preliminary data.</text>
</comment>
<dbReference type="PRINTS" id="PR00039">
    <property type="entry name" value="HTHLYSR"/>
</dbReference>
<comment type="similarity">
    <text evidence="1">Belongs to the LysR transcriptional regulatory family.</text>
</comment>
<accession>A0A975ZLM1</accession>
<evidence type="ECO:0000256" key="3">
    <source>
        <dbReference type="ARBA" id="ARBA00023125"/>
    </source>
</evidence>
<keyword evidence="4" id="KW-0804">Transcription</keyword>
<evidence type="ECO:0000256" key="1">
    <source>
        <dbReference type="ARBA" id="ARBA00009437"/>
    </source>
</evidence>
<dbReference type="SUPFAM" id="SSF53850">
    <property type="entry name" value="Periplasmic binding protein-like II"/>
    <property type="match status" value="1"/>
</dbReference>
<dbReference type="AlphaFoldDB" id="A0A975ZLM1"/>
<evidence type="ECO:0000313" key="7">
    <source>
        <dbReference type="Proteomes" id="UP000182932"/>
    </source>
</evidence>
<evidence type="ECO:0000256" key="2">
    <source>
        <dbReference type="ARBA" id="ARBA00023015"/>
    </source>
</evidence>
<dbReference type="Gene3D" id="3.40.190.10">
    <property type="entry name" value="Periplasmic binding protein-like II"/>
    <property type="match status" value="2"/>
</dbReference>
<keyword evidence="3" id="KW-0238">DNA-binding</keyword>
<dbReference type="InterPro" id="IPR005119">
    <property type="entry name" value="LysR_subst-bd"/>
</dbReference>
<proteinExistence type="inferred from homology"/>
<keyword evidence="7" id="KW-1185">Reference proteome</keyword>
<evidence type="ECO:0000259" key="5">
    <source>
        <dbReference type="PROSITE" id="PS50931"/>
    </source>
</evidence>
<organism evidence="6 7">
    <name type="scientific">Marinovum algicola</name>
    <dbReference type="NCBI Taxonomy" id="42444"/>
    <lineage>
        <taxon>Bacteria</taxon>
        <taxon>Pseudomonadati</taxon>
        <taxon>Pseudomonadota</taxon>
        <taxon>Alphaproteobacteria</taxon>
        <taxon>Rhodobacterales</taxon>
        <taxon>Roseobacteraceae</taxon>
        <taxon>Marinovum</taxon>
    </lineage>
</organism>
<name>A0A975ZLM1_9RHOB</name>
<evidence type="ECO:0000313" key="6">
    <source>
        <dbReference type="EMBL" id="SEI62370.1"/>
    </source>
</evidence>
<dbReference type="GO" id="GO:0003677">
    <property type="term" value="F:DNA binding"/>
    <property type="evidence" value="ECO:0007669"/>
    <property type="project" value="UniProtKB-KW"/>
</dbReference>
<dbReference type="Gene3D" id="1.10.10.10">
    <property type="entry name" value="Winged helix-like DNA-binding domain superfamily/Winged helix DNA-binding domain"/>
    <property type="match status" value="1"/>
</dbReference>
<dbReference type="EMBL" id="FNYY01000001">
    <property type="protein sequence ID" value="SEI62370.1"/>
    <property type="molecule type" value="Genomic_DNA"/>
</dbReference>
<dbReference type="SUPFAM" id="SSF46785">
    <property type="entry name" value="Winged helix' DNA-binding domain"/>
    <property type="match status" value="1"/>
</dbReference>
<dbReference type="GO" id="GO:0003700">
    <property type="term" value="F:DNA-binding transcription factor activity"/>
    <property type="evidence" value="ECO:0007669"/>
    <property type="project" value="InterPro"/>
</dbReference>
<protein>
    <submittedName>
        <fullName evidence="6">Transcriptional regulator, LysR family</fullName>
    </submittedName>
</protein>
<dbReference type="InterPro" id="IPR036390">
    <property type="entry name" value="WH_DNA-bd_sf"/>
</dbReference>